<comment type="caution">
    <text evidence="1">The sequence shown here is derived from an EMBL/GenBank/DDBJ whole genome shotgun (WGS) entry which is preliminary data.</text>
</comment>
<dbReference type="EMBL" id="LAZR01058476">
    <property type="protein sequence ID" value="KKK69806.1"/>
    <property type="molecule type" value="Genomic_DNA"/>
</dbReference>
<protein>
    <submittedName>
        <fullName evidence="1">Uncharacterized protein</fullName>
    </submittedName>
</protein>
<evidence type="ECO:0000313" key="1">
    <source>
        <dbReference type="EMBL" id="KKK69806.1"/>
    </source>
</evidence>
<gene>
    <name evidence="1" type="ORF">LCGC14_2930340</name>
</gene>
<organism evidence="1">
    <name type="scientific">marine sediment metagenome</name>
    <dbReference type="NCBI Taxonomy" id="412755"/>
    <lineage>
        <taxon>unclassified sequences</taxon>
        <taxon>metagenomes</taxon>
        <taxon>ecological metagenomes</taxon>
    </lineage>
</organism>
<accession>A0A0F9AC71</accession>
<dbReference type="AlphaFoldDB" id="A0A0F9AC71"/>
<reference evidence="1" key="1">
    <citation type="journal article" date="2015" name="Nature">
        <title>Complex archaea that bridge the gap between prokaryotes and eukaryotes.</title>
        <authorList>
            <person name="Spang A."/>
            <person name="Saw J.H."/>
            <person name="Jorgensen S.L."/>
            <person name="Zaremba-Niedzwiedzka K."/>
            <person name="Martijn J."/>
            <person name="Lind A.E."/>
            <person name="van Eijk R."/>
            <person name="Schleper C."/>
            <person name="Guy L."/>
            <person name="Ettema T.J."/>
        </authorList>
    </citation>
    <scope>NUCLEOTIDE SEQUENCE</scope>
</reference>
<name>A0A0F9AC71_9ZZZZ</name>
<sequence>MARRLSKLEVHQVKLLICEGFSQTDTSRALDISQAIVSKICMGDVHRNVPWPNPALGESLMRKRGKRAERDEAQARLLGGVPQLPEPIRDVGEAMQVKDMSESEAIRQALDTADAKAKRLKKFTEFHEELEKEDEAAHFERMKVTGPKSEAELPPPVSFWTLPFLEWEEVVGRAEKGNSIVEAIEKGDPETPDILKRAIGIVFLKEKDEDWDDEQTLLKISSVVEQLR</sequence>
<proteinExistence type="predicted"/>
<feature type="non-terminal residue" evidence="1">
    <location>
        <position position="228"/>
    </location>
</feature>